<reference evidence="1" key="2">
    <citation type="journal article" date="2015" name="Data Brief">
        <title>Shoot transcriptome of the giant reed, Arundo donax.</title>
        <authorList>
            <person name="Barrero R.A."/>
            <person name="Guerrero F.D."/>
            <person name="Moolhuijzen P."/>
            <person name="Goolsby J.A."/>
            <person name="Tidwell J."/>
            <person name="Bellgard S.E."/>
            <person name="Bellgard M.I."/>
        </authorList>
    </citation>
    <scope>NUCLEOTIDE SEQUENCE</scope>
    <source>
        <tissue evidence="1">Shoot tissue taken approximately 20 cm above the soil surface</tissue>
    </source>
</reference>
<organism evidence="1">
    <name type="scientific">Arundo donax</name>
    <name type="common">Giant reed</name>
    <name type="synonym">Donax arundinaceus</name>
    <dbReference type="NCBI Taxonomy" id="35708"/>
    <lineage>
        <taxon>Eukaryota</taxon>
        <taxon>Viridiplantae</taxon>
        <taxon>Streptophyta</taxon>
        <taxon>Embryophyta</taxon>
        <taxon>Tracheophyta</taxon>
        <taxon>Spermatophyta</taxon>
        <taxon>Magnoliopsida</taxon>
        <taxon>Liliopsida</taxon>
        <taxon>Poales</taxon>
        <taxon>Poaceae</taxon>
        <taxon>PACMAD clade</taxon>
        <taxon>Arundinoideae</taxon>
        <taxon>Arundineae</taxon>
        <taxon>Arundo</taxon>
    </lineage>
</organism>
<protein>
    <submittedName>
        <fullName evidence="1">Uncharacterized protein</fullName>
    </submittedName>
</protein>
<name>A0A0A8YB25_ARUDO</name>
<dbReference type="AlphaFoldDB" id="A0A0A8YB25"/>
<proteinExistence type="predicted"/>
<evidence type="ECO:0000313" key="1">
    <source>
        <dbReference type="EMBL" id="JAD23154.1"/>
    </source>
</evidence>
<accession>A0A0A8YB25</accession>
<dbReference type="EMBL" id="GBRH01274741">
    <property type="protein sequence ID" value="JAD23154.1"/>
    <property type="molecule type" value="Transcribed_RNA"/>
</dbReference>
<sequence>MPCFPKSFVMYFILVSKSFSFEFTGCSPN</sequence>
<reference evidence="1" key="1">
    <citation type="submission" date="2014-09" db="EMBL/GenBank/DDBJ databases">
        <authorList>
            <person name="Magalhaes I.L.F."/>
            <person name="Oliveira U."/>
            <person name="Santos F.R."/>
            <person name="Vidigal T.H.D.A."/>
            <person name="Brescovit A.D."/>
            <person name="Santos A.J."/>
        </authorList>
    </citation>
    <scope>NUCLEOTIDE SEQUENCE</scope>
    <source>
        <tissue evidence="1">Shoot tissue taken approximately 20 cm above the soil surface</tissue>
    </source>
</reference>